<dbReference type="GO" id="GO:0005886">
    <property type="term" value="C:plasma membrane"/>
    <property type="evidence" value="ECO:0007669"/>
    <property type="project" value="UniProtKB-SubCell"/>
</dbReference>
<comment type="subcellular location">
    <subcellularLocation>
        <location evidence="1">Cell membrane</location>
        <topology evidence="1">Multi-pass membrane protein</topology>
    </subcellularLocation>
</comment>
<feature type="transmembrane region" description="Helical" evidence="7">
    <location>
        <begin position="183"/>
        <end position="200"/>
    </location>
</feature>
<keyword evidence="3" id="KW-1003">Cell membrane</keyword>
<feature type="transmembrane region" description="Helical" evidence="7">
    <location>
        <begin position="283"/>
        <end position="301"/>
    </location>
</feature>
<dbReference type="PANTHER" id="PTHR40074">
    <property type="entry name" value="O-ACETYLTRANSFERASE WECH"/>
    <property type="match status" value="1"/>
</dbReference>
<feature type="transmembrane region" description="Helical" evidence="7">
    <location>
        <begin position="121"/>
        <end position="142"/>
    </location>
</feature>
<dbReference type="InterPro" id="IPR002656">
    <property type="entry name" value="Acyl_transf_3_dom"/>
</dbReference>
<evidence type="ECO:0000313" key="9">
    <source>
        <dbReference type="EMBL" id="PRR86294.1"/>
    </source>
</evidence>
<gene>
    <name evidence="9" type="primary">icaC</name>
    <name evidence="9" type="ORF">CLLU_07750</name>
</gene>
<evidence type="ECO:0000256" key="3">
    <source>
        <dbReference type="ARBA" id="ARBA00022475"/>
    </source>
</evidence>
<comment type="similarity">
    <text evidence="2">Belongs to the acyltransferase 3 family.</text>
</comment>
<evidence type="ECO:0000256" key="5">
    <source>
        <dbReference type="ARBA" id="ARBA00022989"/>
    </source>
</evidence>
<feature type="domain" description="Acyltransferase 3" evidence="8">
    <location>
        <begin position="9"/>
        <end position="328"/>
    </location>
</feature>
<keyword evidence="10" id="KW-1185">Reference proteome</keyword>
<dbReference type="GO" id="GO:0016413">
    <property type="term" value="F:O-acetyltransferase activity"/>
    <property type="evidence" value="ECO:0007669"/>
    <property type="project" value="TreeGrafter"/>
</dbReference>
<evidence type="ECO:0000256" key="4">
    <source>
        <dbReference type="ARBA" id="ARBA00022692"/>
    </source>
</evidence>
<feature type="transmembrane region" description="Helical" evidence="7">
    <location>
        <begin position="313"/>
        <end position="330"/>
    </location>
</feature>
<evidence type="ECO:0000256" key="2">
    <source>
        <dbReference type="ARBA" id="ARBA00007400"/>
    </source>
</evidence>
<reference evidence="9 10" key="1">
    <citation type="submission" date="2018-03" db="EMBL/GenBank/DDBJ databases">
        <title>Genome sequence of Clostridium luticellarii DSM 29923.</title>
        <authorList>
            <person name="Poehlein A."/>
            <person name="Daniel R."/>
        </authorList>
    </citation>
    <scope>NUCLEOTIDE SEQUENCE [LARGE SCALE GENOMIC DNA]</scope>
    <source>
        <strain evidence="9 10">DSM 29923</strain>
    </source>
</reference>
<dbReference type="RefSeq" id="WP_106008280.1">
    <property type="nucleotide sequence ID" value="NZ_JALCQA010000006.1"/>
</dbReference>
<evidence type="ECO:0000256" key="7">
    <source>
        <dbReference type="SAM" id="Phobius"/>
    </source>
</evidence>
<feature type="transmembrane region" description="Helical" evidence="7">
    <location>
        <begin position="250"/>
        <end position="271"/>
    </location>
</feature>
<sequence>MDIIKKRILGMDIIRAFSIIAVISLHVSATVLYRCRPYSATYNVSFILNQLSRFCVPAFIVISGMGLTVNYKKGESYSEFIVKRFLRVVPQYIVWCVIYILLITRNFDIHEDINNIIYGNVFYHFYYVPLIIEFYILFPFIYRFMDKKWWIFFSFTITAFFLVYTYYFKIASPDEWFWNKKNLLYWIFYFSLGGYMGRNIDVISEKLNRHRFFISALFLISVFVVIYGFIEGKQFSGNVDYTTTFQRPAVLFYSTAFILFIFSFKFQKGLIMKIVRYISDMSYDIYLVQAGILYIYTQYYINKYVDAGNLDFEINAFLITLFGSIALSKLKKIL</sequence>
<comment type="caution">
    <text evidence="9">The sequence shown here is derived from an EMBL/GenBank/DDBJ whole genome shotgun (WGS) entry which is preliminary data.</text>
</comment>
<keyword evidence="6 7" id="KW-0472">Membrane</keyword>
<evidence type="ECO:0000256" key="6">
    <source>
        <dbReference type="ARBA" id="ARBA00023136"/>
    </source>
</evidence>
<protein>
    <submittedName>
        <fullName evidence="9">Putative poly-beta-1,6-N-acetyl-D-glucosamine export protein</fullName>
    </submittedName>
</protein>
<feature type="transmembrane region" description="Helical" evidence="7">
    <location>
        <begin position="12"/>
        <end position="31"/>
    </location>
</feature>
<feature type="transmembrane region" description="Helical" evidence="7">
    <location>
        <begin position="92"/>
        <end position="109"/>
    </location>
</feature>
<dbReference type="OrthoDB" id="65129at2"/>
<organism evidence="9 10">
    <name type="scientific">Clostridium luticellarii</name>
    <dbReference type="NCBI Taxonomy" id="1691940"/>
    <lineage>
        <taxon>Bacteria</taxon>
        <taxon>Bacillati</taxon>
        <taxon>Bacillota</taxon>
        <taxon>Clostridia</taxon>
        <taxon>Eubacteriales</taxon>
        <taxon>Clostridiaceae</taxon>
        <taxon>Clostridium</taxon>
    </lineage>
</organism>
<feature type="transmembrane region" description="Helical" evidence="7">
    <location>
        <begin position="212"/>
        <end position="230"/>
    </location>
</feature>
<evidence type="ECO:0000313" key="10">
    <source>
        <dbReference type="Proteomes" id="UP000237798"/>
    </source>
</evidence>
<dbReference type="GO" id="GO:0009246">
    <property type="term" value="P:enterobacterial common antigen biosynthetic process"/>
    <property type="evidence" value="ECO:0007669"/>
    <property type="project" value="TreeGrafter"/>
</dbReference>
<proteinExistence type="inferred from homology"/>
<name>A0A2T0BQY3_9CLOT</name>
<keyword evidence="4 7" id="KW-0812">Transmembrane</keyword>
<keyword evidence="5 7" id="KW-1133">Transmembrane helix</keyword>
<dbReference type="Pfam" id="PF01757">
    <property type="entry name" value="Acyl_transf_3"/>
    <property type="match status" value="1"/>
</dbReference>
<dbReference type="AlphaFoldDB" id="A0A2T0BQY3"/>
<dbReference type="EMBL" id="PVXP01000006">
    <property type="protein sequence ID" value="PRR86294.1"/>
    <property type="molecule type" value="Genomic_DNA"/>
</dbReference>
<evidence type="ECO:0000256" key="1">
    <source>
        <dbReference type="ARBA" id="ARBA00004651"/>
    </source>
</evidence>
<feature type="transmembrane region" description="Helical" evidence="7">
    <location>
        <begin position="51"/>
        <end position="71"/>
    </location>
</feature>
<feature type="transmembrane region" description="Helical" evidence="7">
    <location>
        <begin position="149"/>
        <end position="168"/>
    </location>
</feature>
<dbReference type="PANTHER" id="PTHR40074:SF2">
    <property type="entry name" value="O-ACETYLTRANSFERASE WECH"/>
    <property type="match status" value="1"/>
</dbReference>
<accession>A0A2T0BQY3</accession>
<evidence type="ECO:0000259" key="8">
    <source>
        <dbReference type="Pfam" id="PF01757"/>
    </source>
</evidence>
<dbReference type="Proteomes" id="UP000237798">
    <property type="component" value="Unassembled WGS sequence"/>
</dbReference>